<dbReference type="Proteomes" id="UP000192374">
    <property type="component" value="Unassembled WGS sequence"/>
</dbReference>
<proteinExistence type="predicted"/>
<reference evidence="2" key="3">
    <citation type="submission" date="2020-02" db="EMBL/GenBank/DDBJ databases">
        <authorList>
            <person name="Matsumoto Y."/>
            <person name="Motooka D."/>
            <person name="Nakamura S."/>
        </authorList>
    </citation>
    <scope>NUCLEOTIDE SEQUENCE</scope>
    <source>
        <strain evidence="2">JCM 16367</strain>
    </source>
</reference>
<feature type="domain" description="DUF732" evidence="1">
    <location>
        <begin position="30"/>
        <end position="100"/>
    </location>
</feature>
<accession>A0A7I7P9T5</accession>
<evidence type="ECO:0000313" key="3">
    <source>
        <dbReference type="EMBL" id="ORB11158.1"/>
    </source>
</evidence>
<reference evidence="2 5" key="2">
    <citation type="journal article" date="2019" name="Emerg. Microbes Infect.">
        <title>Comprehensive subspecies identification of 175 nontuberculous mycobacteria species based on 7547 genomic profiles.</title>
        <authorList>
            <person name="Matsumoto Y."/>
            <person name="Kinjo T."/>
            <person name="Motooka D."/>
            <person name="Nabeya D."/>
            <person name="Jung N."/>
            <person name="Uechi K."/>
            <person name="Horii T."/>
            <person name="Iida T."/>
            <person name="Fujita J."/>
            <person name="Nakamura S."/>
        </authorList>
    </citation>
    <scope>NUCLEOTIDE SEQUENCE [LARGE SCALE GENOMIC DNA]</scope>
    <source>
        <strain evidence="2 5">JCM 16367</strain>
    </source>
</reference>
<dbReference type="RefSeq" id="WP_083089788.1">
    <property type="nucleotide sequence ID" value="NZ_AP022583.1"/>
</dbReference>
<dbReference type="EMBL" id="AP022583">
    <property type="protein sequence ID" value="BBY05343.1"/>
    <property type="molecule type" value="Genomic_DNA"/>
</dbReference>
<sequence>MNRAAGGLCIAAVGTITWLGAGVAYADQTDSSFLAALDQDHVTYTDPTRIINYAKQVCAALHTGLPAGELVNRIQSENPKLTAQGASYFVADAVAHYCPDLNVAAQPTTGTHP</sequence>
<dbReference type="EMBL" id="MVIC01000060">
    <property type="protein sequence ID" value="ORB11158.1"/>
    <property type="molecule type" value="Genomic_DNA"/>
</dbReference>
<organism evidence="2 5">
    <name type="scientific">Mycobacterium noviomagense</name>
    <dbReference type="NCBI Taxonomy" id="459858"/>
    <lineage>
        <taxon>Bacteria</taxon>
        <taxon>Bacillati</taxon>
        <taxon>Actinomycetota</taxon>
        <taxon>Actinomycetes</taxon>
        <taxon>Mycobacteriales</taxon>
        <taxon>Mycobacteriaceae</taxon>
        <taxon>Mycobacterium</taxon>
    </lineage>
</organism>
<evidence type="ECO:0000313" key="2">
    <source>
        <dbReference type="EMBL" id="BBY05343.1"/>
    </source>
</evidence>
<dbReference type="Proteomes" id="UP000466894">
    <property type="component" value="Chromosome"/>
</dbReference>
<evidence type="ECO:0000313" key="4">
    <source>
        <dbReference type="Proteomes" id="UP000192374"/>
    </source>
</evidence>
<dbReference type="InterPro" id="IPR007969">
    <property type="entry name" value="DUF732"/>
</dbReference>
<gene>
    <name evidence="3" type="ORF">BST37_20605</name>
    <name evidence="2" type="ORF">MNVI_06610</name>
</gene>
<dbReference type="OrthoDB" id="4748926at2"/>
<name>A0A7I7P9T5_9MYCO</name>
<keyword evidence="4" id="KW-1185">Reference proteome</keyword>
<dbReference type="AlphaFoldDB" id="A0A7I7P9T5"/>
<reference evidence="3 4" key="1">
    <citation type="submission" date="2017-02" db="EMBL/GenBank/DDBJ databases">
        <title>The new phylogeny of genus Mycobacterium.</title>
        <authorList>
            <person name="Tortoli E."/>
            <person name="Trovato A."/>
            <person name="Cirillo D.M."/>
        </authorList>
    </citation>
    <scope>NUCLEOTIDE SEQUENCE [LARGE SCALE GENOMIC DNA]</scope>
    <source>
        <strain evidence="3 4">DSM 45145</strain>
    </source>
</reference>
<protein>
    <recommendedName>
        <fullName evidence="1">DUF732 domain-containing protein</fullName>
    </recommendedName>
</protein>
<dbReference type="KEGG" id="mnv:MNVI_06610"/>
<evidence type="ECO:0000259" key="1">
    <source>
        <dbReference type="Pfam" id="PF05305"/>
    </source>
</evidence>
<evidence type="ECO:0000313" key="5">
    <source>
        <dbReference type="Proteomes" id="UP000466894"/>
    </source>
</evidence>
<dbReference type="Pfam" id="PF05305">
    <property type="entry name" value="DUF732"/>
    <property type="match status" value="1"/>
</dbReference>